<organism evidence="1 2">
    <name type="scientific">Paulinella micropora</name>
    <dbReference type="NCBI Taxonomy" id="1928728"/>
    <lineage>
        <taxon>Eukaryota</taxon>
        <taxon>Sar</taxon>
        <taxon>Rhizaria</taxon>
        <taxon>Cercozoa</taxon>
        <taxon>Imbricatea</taxon>
        <taxon>Silicofilosea</taxon>
        <taxon>Euglyphida</taxon>
        <taxon>Paulinellidae</taxon>
        <taxon>Paulinella</taxon>
    </lineage>
</organism>
<dbReference type="AlphaFoldDB" id="A0A5K7W3D8"/>
<keyword evidence="1" id="KW-0934">Plastid</keyword>
<reference evidence="1 2" key="1">
    <citation type="submission" date="2019-06" db="EMBL/GenBank/DDBJ databases">
        <title>A hidden player of endosymbiotic evolution: DNA virus triggered massive gene transfer.</title>
        <authorList>
            <person name="Matsuo M."/>
            <person name="Katahata A."/>
            <person name="Tachikawa M."/>
            <person name="Minakuchi Y."/>
            <person name="Noguchi H."/>
            <person name="Toyoda A."/>
            <person name="Fujiyama A."/>
            <person name="Suzuki Y."/>
            <person name="Satoh S."/>
            <person name="Nakayama T."/>
            <person name="Kamikawa R."/>
            <person name="Nomura M."/>
            <person name="Inagaki Y."/>
            <person name="Ishida K."/>
            <person name="Obokata J."/>
        </authorList>
    </citation>
    <scope>NUCLEOTIDE SEQUENCE [LARGE SCALE GENOMIC DNA]</scope>
    <source>
        <strain evidence="1 2">MYN1</strain>
    </source>
</reference>
<dbReference type="EMBL" id="LC490351">
    <property type="protein sequence ID" value="BBL86426.1"/>
    <property type="molecule type" value="Genomic_DNA"/>
</dbReference>
<gene>
    <name evidence="1" type="primary">MYN1_Chr_605</name>
    <name evidence="1" type="ORF">PMYN1_Chma621</name>
</gene>
<proteinExistence type="predicted"/>
<dbReference type="Proteomes" id="UP000503178">
    <property type="component" value="Chromatophore Pltd"/>
</dbReference>
<evidence type="ECO:0000313" key="1">
    <source>
        <dbReference type="EMBL" id="BBL86426.1"/>
    </source>
</evidence>
<accession>A0A5K7W3D8</accession>
<evidence type="ECO:0000313" key="2">
    <source>
        <dbReference type="Proteomes" id="UP000503178"/>
    </source>
</evidence>
<name>A0A5K7W3D8_9EUKA</name>
<protein>
    <submittedName>
        <fullName evidence="1">Uncharacterized protein</fullName>
    </submittedName>
</protein>
<sequence>MLLTGEGLTEDLRWQLAQKALNNGTILKQRKLTNDIF</sequence>
<keyword evidence="2" id="KW-1185">Reference proteome</keyword>
<geneLocation type="organellar chromatophore" evidence="1"/>